<protein>
    <submittedName>
        <fullName evidence="3">Glycosyltransferase family 1 protein</fullName>
    </submittedName>
</protein>
<dbReference type="GO" id="GO:0016757">
    <property type="term" value="F:glycosyltransferase activity"/>
    <property type="evidence" value="ECO:0007669"/>
    <property type="project" value="InterPro"/>
</dbReference>
<dbReference type="OrthoDB" id="9801609at2"/>
<keyword evidence="1 3" id="KW-0808">Transferase</keyword>
<reference evidence="3 4" key="1">
    <citation type="submission" date="2018-08" db="EMBL/GenBank/DDBJ databases">
        <title>Fibrisoma montanum sp. nov., isolated from Danxia mountain soil.</title>
        <authorList>
            <person name="Huang Y."/>
        </authorList>
    </citation>
    <scope>NUCLEOTIDE SEQUENCE [LARGE SCALE GENOMIC DNA]</scope>
    <source>
        <strain evidence="3 4">HYT19</strain>
    </source>
</reference>
<organism evidence="3 4">
    <name type="scientific">Fibrisoma montanum</name>
    <dbReference type="NCBI Taxonomy" id="2305895"/>
    <lineage>
        <taxon>Bacteria</taxon>
        <taxon>Pseudomonadati</taxon>
        <taxon>Bacteroidota</taxon>
        <taxon>Cytophagia</taxon>
        <taxon>Cytophagales</taxon>
        <taxon>Spirosomataceae</taxon>
        <taxon>Fibrisoma</taxon>
    </lineage>
</organism>
<evidence type="ECO:0000256" key="1">
    <source>
        <dbReference type="ARBA" id="ARBA00022679"/>
    </source>
</evidence>
<dbReference type="InterPro" id="IPR001296">
    <property type="entry name" value="Glyco_trans_1"/>
</dbReference>
<evidence type="ECO:0000313" key="3">
    <source>
        <dbReference type="EMBL" id="RIV21514.1"/>
    </source>
</evidence>
<dbReference type="Pfam" id="PF00534">
    <property type="entry name" value="Glycos_transf_1"/>
    <property type="match status" value="1"/>
</dbReference>
<dbReference type="Gene3D" id="3.40.50.2000">
    <property type="entry name" value="Glycogen Phosphorylase B"/>
    <property type="match status" value="1"/>
</dbReference>
<sequence length="419" mass="46252">MLNITVDASLLGLGVYHRQARTGVGRVNEQLVHGLWQAPDVRLSLAAPTHLAETMRYARQTFGTGGPTFINRVGEQRWAGLENTLLSPFRPESLPSKVIREGFFRTKKALGTHEARFSVGQIPRGSVYHSPFYAIPVPIGQDTGIQTVQTIHDLIPVFHPEWFPDGDDSVKRMIGTLPADACVVTVSEATKQDFCNYTRFDPARVIPIRLAASKDLFHPVTDDARKRVVRERLGVGEEPYLLSLATLEPRKNIDHLIRCFVQLVESRALPNEVKLVLVGTKGWKFDKILAELARNESIRSRLVFTGFVPDEDLAPLYAGALAFVYPSLYEGFGLPPLEAMQCGLPVITSNVSSLPEVVGDAAIQVAPTDADALCQAMLTVTQSAALRAELAAKAVQRAALFSWEKFVQEHITLYQTLTN</sequence>
<dbReference type="FunFam" id="3.40.50.2000:FF:000119">
    <property type="entry name" value="Glycosyl transferase group 1"/>
    <property type="match status" value="1"/>
</dbReference>
<comment type="caution">
    <text evidence="3">The sequence shown here is derived from an EMBL/GenBank/DDBJ whole genome shotgun (WGS) entry which is preliminary data.</text>
</comment>
<dbReference type="PANTHER" id="PTHR46401:SF2">
    <property type="entry name" value="GLYCOSYLTRANSFERASE WBBK-RELATED"/>
    <property type="match status" value="1"/>
</dbReference>
<proteinExistence type="predicted"/>
<feature type="domain" description="Glycosyl transferase family 1" evidence="2">
    <location>
        <begin position="234"/>
        <end position="394"/>
    </location>
</feature>
<dbReference type="Proteomes" id="UP000283523">
    <property type="component" value="Unassembled WGS sequence"/>
</dbReference>
<dbReference type="CDD" id="cd03809">
    <property type="entry name" value="GT4_MtfB-like"/>
    <property type="match status" value="1"/>
</dbReference>
<evidence type="ECO:0000259" key="2">
    <source>
        <dbReference type="Pfam" id="PF00534"/>
    </source>
</evidence>
<dbReference type="AlphaFoldDB" id="A0A418M6M3"/>
<evidence type="ECO:0000313" key="4">
    <source>
        <dbReference type="Proteomes" id="UP000283523"/>
    </source>
</evidence>
<dbReference type="SUPFAM" id="SSF53756">
    <property type="entry name" value="UDP-Glycosyltransferase/glycogen phosphorylase"/>
    <property type="match status" value="1"/>
</dbReference>
<gene>
    <name evidence="3" type="ORF">DYU11_19115</name>
</gene>
<keyword evidence="4" id="KW-1185">Reference proteome</keyword>
<dbReference type="EMBL" id="QXED01000005">
    <property type="protein sequence ID" value="RIV21514.1"/>
    <property type="molecule type" value="Genomic_DNA"/>
</dbReference>
<dbReference type="PANTHER" id="PTHR46401">
    <property type="entry name" value="GLYCOSYLTRANSFERASE WBBK-RELATED"/>
    <property type="match status" value="1"/>
</dbReference>
<dbReference type="GO" id="GO:0009103">
    <property type="term" value="P:lipopolysaccharide biosynthetic process"/>
    <property type="evidence" value="ECO:0007669"/>
    <property type="project" value="TreeGrafter"/>
</dbReference>
<accession>A0A418M6M3</accession>
<name>A0A418M6M3_9BACT</name>
<dbReference type="RefSeq" id="WP_119669306.1">
    <property type="nucleotide sequence ID" value="NZ_QXED01000005.1"/>
</dbReference>